<evidence type="ECO:0000256" key="1">
    <source>
        <dbReference type="SAM" id="SignalP"/>
    </source>
</evidence>
<organism evidence="3 4">
    <name type="scientific">Puccinia graminis f. sp. tritici</name>
    <dbReference type="NCBI Taxonomy" id="56615"/>
    <lineage>
        <taxon>Eukaryota</taxon>
        <taxon>Fungi</taxon>
        <taxon>Dikarya</taxon>
        <taxon>Basidiomycota</taxon>
        <taxon>Pucciniomycotina</taxon>
        <taxon>Pucciniomycetes</taxon>
        <taxon>Pucciniales</taxon>
        <taxon>Pucciniaceae</taxon>
        <taxon>Puccinia</taxon>
    </lineage>
</organism>
<evidence type="ECO:0000313" key="4">
    <source>
        <dbReference type="Proteomes" id="UP000324748"/>
    </source>
</evidence>
<sequence>MRFTGLIVLATLKHCVSVDPPDECLTWHRTICIRTDLSWEVNGNTAHLHCDTCHHDSPSFQQKPCPRDGGTLEPMYGNRQCAYCGYRVEKGAHSMVCKTCNLSPIEYTLQRKACDRCGRRPLTMSEIVKIYDDNVLPRDRNTYRIAQPFG</sequence>
<gene>
    <name evidence="3" type="ORF">PGT21_021655</name>
    <name evidence="2" type="ORF">PGTUg99_008024</name>
</gene>
<dbReference type="EMBL" id="VSWC01000170">
    <property type="protein sequence ID" value="KAA1071867.1"/>
    <property type="molecule type" value="Genomic_DNA"/>
</dbReference>
<name>A0A5B0M3X0_PUCGR</name>
<comment type="caution">
    <text evidence="3">The sequence shown here is derived from an EMBL/GenBank/DDBJ whole genome shotgun (WGS) entry which is preliminary data.</text>
</comment>
<feature type="signal peptide" evidence="1">
    <location>
        <begin position="1"/>
        <end position="17"/>
    </location>
</feature>
<dbReference type="OrthoDB" id="10268594at2759"/>
<evidence type="ECO:0000313" key="3">
    <source>
        <dbReference type="EMBL" id="KAA1071867.1"/>
    </source>
</evidence>
<feature type="chain" id="PRO_5036137161" evidence="1">
    <location>
        <begin position="18"/>
        <end position="150"/>
    </location>
</feature>
<evidence type="ECO:0000313" key="5">
    <source>
        <dbReference type="Proteomes" id="UP000325313"/>
    </source>
</evidence>
<evidence type="ECO:0000313" key="2">
    <source>
        <dbReference type="EMBL" id="KAA1066667.1"/>
    </source>
</evidence>
<accession>A0A5B0M3X0</accession>
<keyword evidence="1" id="KW-0732">Signal</keyword>
<dbReference type="Proteomes" id="UP000324748">
    <property type="component" value="Unassembled WGS sequence"/>
</dbReference>
<reference evidence="4 5" key="1">
    <citation type="submission" date="2019-05" db="EMBL/GenBank/DDBJ databases">
        <title>Emergence of the Ug99 lineage of the wheat stem rust pathogen through somatic hybridization.</title>
        <authorList>
            <person name="Li F."/>
            <person name="Upadhyaya N.M."/>
            <person name="Sperschneider J."/>
            <person name="Matny O."/>
            <person name="Nguyen-Phuc H."/>
            <person name="Mago R."/>
            <person name="Raley C."/>
            <person name="Miller M.E."/>
            <person name="Silverstein K.A.T."/>
            <person name="Henningsen E."/>
            <person name="Hirsch C.D."/>
            <person name="Visser B."/>
            <person name="Pretorius Z.A."/>
            <person name="Steffenson B.J."/>
            <person name="Schwessinger B."/>
            <person name="Dodds P.N."/>
            <person name="Figueroa M."/>
        </authorList>
    </citation>
    <scope>NUCLEOTIDE SEQUENCE [LARGE SCALE GENOMIC DNA]</scope>
    <source>
        <strain evidence="3">21-0</strain>
        <strain evidence="2 5">Ug99</strain>
    </source>
</reference>
<dbReference type="AlphaFoldDB" id="A0A5B0M3X0"/>
<protein>
    <submittedName>
        <fullName evidence="3">Uncharacterized protein</fullName>
    </submittedName>
</protein>
<dbReference type="Proteomes" id="UP000325313">
    <property type="component" value="Unassembled WGS sequence"/>
</dbReference>
<proteinExistence type="predicted"/>
<keyword evidence="4" id="KW-1185">Reference proteome</keyword>
<dbReference type="EMBL" id="VDEP01000509">
    <property type="protein sequence ID" value="KAA1066667.1"/>
    <property type="molecule type" value="Genomic_DNA"/>
</dbReference>